<protein>
    <submittedName>
        <fullName evidence="1">Uncharacterized protein</fullName>
    </submittedName>
</protein>
<organism evidence="1">
    <name type="scientific">bioreactor metagenome</name>
    <dbReference type="NCBI Taxonomy" id="1076179"/>
    <lineage>
        <taxon>unclassified sequences</taxon>
        <taxon>metagenomes</taxon>
        <taxon>ecological metagenomes</taxon>
    </lineage>
</organism>
<dbReference type="EMBL" id="VSSQ01115333">
    <property type="protein sequence ID" value="MPN50821.1"/>
    <property type="molecule type" value="Genomic_DNA"/>
</dbReference>
<sequence>MNTAKGEVYAAAFRHPDGRIALLAAAIGPDEAEAEIRLENRPGISFRGKDMDSLHIILPAGEKQEDTL</sequence>
<proteinExistence type="predicted"/>
<name>A0A645IHQ0_9ZZZZ</name>
<reference evidence="1" key="1">
    <citation type="submission" date="2019-08" db="EMBL/GenBank/DDBJ databases">
        <authorList>
            <person name="Kucharzyk K."/>
            <person name="Murdoch R.W."/>
            <person name="Higgins S."/>
            <person name="Loffler F."/>
        </authorList>
    </citation>
    <scope>NUCLEOTIDE SEQUENCE</scope>
</reference>
<evidence type="ECO:0000313" key="1">
    <source>
        <dbReference type="EMBL" id="MPN50821.1"/>
    </source>
</evidence>
<gene>
    <name evidence="1" type="ORF">SDC9_198460</name>
</gene>
<accession>A0A645IHQ0</accession>
<comment type="caution">
    <text evidence="1">The sequence shown here is derived from an EMBL/GenBank/DDBJ whole genome shotgun (WGS) entry which is preliminary data.</text>
</comment>
<dbReference type="AlphaFoldDB" id="A0A645IHQ0"/>